<protein>
    <submittedName>
        <fullName evidence="2">CRISPR-associated RAMP family protein</fullName>
    </submittedName>
</protein>
<dbReference type="InterPro" id="IPR023825">
    <property type="entry name" value="CRISPR-assoc_RAMP_BGP1436"/>
</dbReference>
<dbReference type="NCBIfam" id="TIGR03986">
    <property type="entry name" value="TIGR03986 family CRISPR-associated RAMP protein"/>
    <property type="match status" value="1"/>
</dbReference>
<name>A0A1S8DED6_9GAMM</name>
<dbReference type="OrthoDB" id="5362408at2"/>
<dbReference type="RefSeq" id="WP_083728522.1">
    <property type="nucleotide sequence ID" value="NZ_FOUD01000025.1"/>
</dbReference>
<gene>
    <name evidence="2" type="ORF">BXT89_15155</name>
</gene>
<organism evidence="2 3">
    <name type="scientific">Halopseudomonas pachastrellae</name>
    <dbReference type="NCBI Taxonomy" id="254161"/>
    <lineage>
        <taxon>Bacteria</taxon>
        <taxon>Pseudomonadati</taxon>
        <taxon>Pseudomonadota</taxon>
        <taxon>Gammaproteobacteria</taxon>
        <taxon>Pseudomonadales</taxon>
        <taxon>Pseudomonadaceae</taxon>
        <taxon>Halopseudomonas</taxon>
    </lineage>
</organism>
<accession>A0A1S8DED6</accession>
<dbReference type="EMBL" id="MUBC01000039">
    <property type="protein sequence ID" value="ONM42992.1"/>
    <property type="molecule type" value="Genomic_DNA"/>
</dbReference>
<evidence type="ECO:0000256" key="1">
    <source>
        <dbReference type="SAM" id="Coils"/>
    </source>
</evidence>
<evidence type="ECO:0000313" key="2">
    <source>
        <dbReference type="EMBL" id="ONM42992.1"/>
    </source>
</evidence>
<dbReference type="CDD" id="cd09726">
    <property type="entry name" value="RAMP_I_III"/>
    <property type="match status" value="1"/>
</dbReference>
<keyword evidence="3" id="KW-1185">Reference proteome</keyword>
<feature type="coiled-coil region" evidence="1">
    <location>
        <begin position="599"/>
        <end position="626"/>
    </location>
</feature>
<reference evidence="2 3" key="1">
    <citation type="submission" date="2017-01" db="EMBL/GenBank/DDBJ databases">
        <title>Draft genome sequence of Pseudomonas pachastrellae type strain CCUG 46540T from a deep sea.</title>
        <authorList>
            <person name="Gomila M."/>
            <person name="Mulet M."/>
            <person name="Lalucat J."/>
            <person name="Garcia-Valdes E."/>
        </authorList>
    </citation>
    <scope>NUCLEOTIDE SEQUENCE [LARGE SCALE GENOMIC DNA]</scope>
    <source>
        <strain evidence="2 3">CCUG 46540</strain>
    </source>
</reference>
<proteinExistence type="predicted"/>
<dbReference type="STRING" id="254161.SAMN05216256_12533"/>
<comment type="caution">
    <text evidence="2">The sequence shown here is derived from an EMBL/GenBank/DDBJ whole genome shotgun (WGS) entry which is preliminary data.</text>
</comment>
<keyword evidence="1" id="KW-0175">Coiled coil</keyword>
<dbReference type="AlphaFoldDB" id="A0A1S8DED6"/>
<evidence type="ECO:0000313" key="3">
    <source>
        <dbReference type="Proteomes" id="UP000242847"/>
    </source>
</evidence>
<dbReference type="Proteomes" id="UP000242847">
    <property type="component" value="Unassembled WGS sequence"/>
</dbReference>
<sequence length="707" mass="78699">MSQLTAPYRFVPLSALVMLPDWADLVSHDMPFADGVSGELSYCITAHTRLCVGGEQKPASQQAPGEVYFYRTPEGEAAIPGSSLKGMLRNVLEIASFARFRQVEDHHLGVRDISDSKNFYCRAMVRRPSSAGWLTYERGRWSIRPCRFARLHQEALVKWLGEDKKAQWKAAKSSSDRYALIGLLPRLCFATEPSAKGQNQLLAKPERNAPNEGSLVVTGQPGPAYDAGKTAKKYEFVFYDEQSGQLAVPPQVMAGFSQIHEASDEWAFWLRQLKGGRLERGIPVFYHANGDAVESLGLAFMYKLPYTHSLHQAITHTHSEHLKYQRPDLPDLLFGTLGADESAPLRGRINIGMAFAEDRGLCCELGAPVILNGPKPTFYPAYIRQGATQQYKTLMDADAELAGWKRYPARPLEHAALSAKAGNKVRVRLESVEEGSRFQGRIRFHNLRQVELGALLWALDFGGRAELRHGLGMGKPLGYGQVSIEIDSARLRPNTGEVLQHDWQVYLQACRQSFAVLMDSVVCAAGVATGWEASGPLQALLEYAKPSASTHAYTYLHEPKEFSAYKHSRHIDEAVDVFHSAQPITPPRSFDTSEPVRFEDRFDQQLESAAANVENLRRKQEAEALKADASAERALLIDIGEQLSLCLQGASKTALDKLNDGLRRAWDTLMDMDATEREELARLVEQASAIDNKKIMKICKKLRESLG</sequence>